<accession>A0ABR1DR78</accession>
<reference evidence="1 2" key="1">
    <citation type="submission" date="2023-08" db="EMBL/GenBank/DDBJ databases">
        <title>A Necator americanus chromosomal reference genome.</title>
        <authorList>
            <person name="Ilik V."/>
            <person name="Petrzelkova K.J."/>
            <person name="Pardy F."/>
            <person name="Fuh T."/>
            <person name="Niatou-Singa F.S."/>
            <person name="Gouil Q."/>
            <person name="Baker L."/>
            <person name="Ritchie M.E."/>
            <person name="Jex A.R."/>
            <person name="Gazzola D."/>
            <person name="Li H."/>
            <person name="Toshio Fujiwara R."/>
            <person name="Zhan B."/>
            <person name="Aroian R.V."/>
            <person name="Pafco B."/>
            <person name="Schwarz E.M."/>
        </authorList>
    </citation>
    <scope>NUCLEOTIDE SEQUENCE [LARGE SCALE GENOMIC DNA]</scope>
    <source>
        <strain evidence="1 2">Aroian</strain>
        <tissue evidence="1">Whole animal</tissue>
    </source>
</reference>
<proteinExistence type="predicted"/>
<sequence length="84" mass="9169">MGDYGKGGNIFYYTDARSSWRDHCSERGVDFGSMQGPVQENRTLQGSFLGDGDMTTANANNSFTAVAVETETILKVKRNAKEPA</sequence>
<organism evidence="1 2">
    <name type="scientific">Necator americanus</name>
    <name type="common">Human hookworm</name>
    <dbReference type="NCBI Taxonomy" id="51031"/>
    <lineage>
        <taxon>Eukaryota</taxon>
        <taxon>Metazoa</taxon>
        <taxon>Ecdysozoa</taxon>
        <taxon>Nematoda</taxon>
        <taxon>Chromadorea</taxon>
        <taxon>Rhabditida</taxon>
        <taxon>Rhabditina</taxon>
        <taxon>Rhabditomorpha</taxon>
        <taxon>Strongyloidea</taxon>
        <taxon>Ancylostomatidae</taxon>
        <taxon>Bunostominae</taxon>
        <taxon>Necator</taxon>
    </lineage>
</organism>
<dbReference type="EMBL" id="JAVFWL010000004">
    <property type="protein sequence ID" value="KAK6752875.1"/>
    <property type="molecule type" value="Genomic_DNA"/>
</dbReference>
<name>A0ABR1DR78_NECAM</name>
<evidence type="ECO:0000313" key="1">
    <source>
        <dbReference type="EMBL" id="KAK6752875.1"/>
    </source>
</evidence>
<keyword evidence="2" id="KW-1185">Reference proteome</keyword>
<dbReference type="Proteomes" id="UP001303046">
    <property type="component" value="Unassembled WGS sequence"/>
</dbReference>
<comment type="caution">
    <text evidence="1">The sequence shown here is derived from an EMBL/GenBank/DDBJ whole genome shotgun (WGS) entry which is preliminary data.</text>
</comment>
<gene>
    <name evidence="1" type="primary">Necator_chrIV.g17260</name>
    <name evidence="1" type="ORF">RB195_003962</name>
</gene>
<protein>
    <submittedName>
        <fullName evidence="1">Uncharacterized protein</fullName>
    </submittedName>
</protein>
<evidence type="ECO:0000313" key="2">
    <source>
        <dbReference type="Proteomes" id="UP001303046"/>
    </source>
</evidence>